<dbReference type="InterPro" id="IPR013761">
    <property type="entry name" value="SAM/pointed_sf"/>
</dbReference>
<feature type="region of interest" description="Disordered" evidence="1">
    <location>
        <begin position="151"/>
        <end position="175"/>
    </location>
</feature>
<reference evidence="3" key="1">
    <citation type="journal article" date="2023" name="GigaByte">
        <title>Genome assembly of the bearded iris, Iris pallida Lam.</title>
        <authorList>
            <person name="Bruccoleri R.E."/>
            <person name="Oakeley E.J."/>
            <person name="Faust A.M.E."/>
            <person name="Altorfer M."/>
            <person name="Dessus-Babus S."/>
            <person name="Burckhardt D."/>
            <person name="Oertli M."/>
            <person name="Naumann U."/>
            <person name="Petersen F."/>
            <person name="Wong J."/>
        </authorList>
    </citation>
    <scope>NUCLEOTIDE SEQUENCE</scope>
    <source>
        <strain evidence="3">GSM-AAB239-AS_SAM_17_03QT</strain>
    </source>
</reference>
<evidence type="ECO:0000313" key="4">
    <source>
        <dbReference type="Proteomes" id="UP001140949"/>
    </source>
</evidence>
<dbReference type="PANTHER" id="PTHR33915">
    <property type="entry name" value="OSJNBA0033G05.11 PROTEIN"/>
    <property type="match status" value="1"/>
</dbReference>
<accession>A0AAX6IAQ6</accession>
<comment type="caution">
    <text evidence="3">The sequence shown here is derived from an EMBL/GenBank/DDBJ whole genome shotgun (WGS) entry which is preliminary data.</text>
</comment>
<dbReference type="SUPFAM" id="SSF47769">
    <property type="entry name" value="SAM/Pointed domain"/>
    <property type="match status" value="1"/>
</dbReference>
<reference evidence="3" key="2">
    <citation type="submission" date="2023-04" db="EMBL/GenBank/DDBJ databases">
        <authorList>
            <person name="Bruccoleri R.E."/>
            <person name="Oakeley E.J."/>
            <person name="Faust A.-M."/>
            <person name="Dessus-Babus S."/>
            <person name="Altorfer M."/>
            <person name="Burckhardt D."/>
            <person name="Oertli M."/>
            <person name="Naumann U."/>
            <person name="Petersen F."/>
            <person name="Wong J."/>
        </authorList>
    </citation>
    <scope>NUCLEOTIDE SEQUENCE</scope>
    <source>
        <strain evidence="3">GSM-AAB239-AS_SAM_17_03QT</strain>
        <tissue evidence="3">Leaf</tissue>
    </source>
</reference>
<evidence type="ECO:0000256" key="1">
    <source>
        <dbReference type="SAM" id="MobiDB-lite"/>
    </source>
</evidence>
<dbReference type="Pfam" id="PF07647">
    <property type="entry name" value="SAM_2"/>
    <property type="match status" value="1"/>
</dbReference>
<dbReference type="AlphaFoldDB" id="A0AAX6IAQ6"/>
<dbReference type="Gene3D" id="1.10.150.50">
    <property type="entry name" value="Transcription Factor, Ets-1"/>
    <property type="match status" value="1"/>
</dbReference>
<protein>
    <recommendedName>
        <fullName evidence="2">SAM domain-containing protein</fullName>
    </recommendedName>
</protein>
<evidence type="ECO:0000259" key="2">
    <source>
        <dbReference type="Pfam" id="PF07647"/>
    </source>
</evidence>
<dbReference type="EMBL" id="JANAVB010003000">
    <property type="protein sequence ID" value="KAJ6850390.1"/>
    <property type="molecule type" value="Genomic_DNA"/>
</dbReference>
<organism evidence="3 4">
    <name type="scientific">Iris pallida</name>
    <name type="common">Sweet iris</name>
    <dbReference type="NCBI Taxonomy" id="29817"/>
    <lineage>
        <taxon>Eukaryota</taxon>
        <taxon>Viridiplantae</taxon>
        <taxon>Streptophyta</taxon>
        <taxon>Embryophyta</taxon>
        <taxon>Tracheophyta</taxon>
        <taxon>Spermatophyta</taxon>
        <taxon>Magnoliopsida</taxon>
        <taxon>Liliopsida</taxon>
        <taxon>Asparagales</taxon>
        <taxon>Iridaceae</taxon>
        <taxon>Iridoideae</taxon>
        <taxon>Irideae</taxon>
        <taxon>Iris</taxon>
    </lineage>
</organism>
<proteinExistence type="predicted"/>
<feature type="domain" description="SAM" evidence="2">
    <location>
        <begin position="21"/>
        <end position="62"/>
    </location>
</feature>
<dbReference type="CDD" id="cd09487">
    <property type="entry name" value="SAM_superfamily"/>
    <property type="match status" value="1"/>
</dbReference>
<evidence type="ECO:0000313" key="3">
    <source>
        <dbReference type="EMBL" id="KAJ6850390.1"/>
    </source>
</evidence>
<name>A0AAX6IAQ6_IRIPA</name>
<dbReference type="PANTHER" id="PTHR33915:SF1">
    <property type="entry name" value="OS04G0644100 PROTEIN"/>
    <property type="match status" value="1"/>
</dbReference>
<dbReference type="InterPro" id="IPR001660">
    <property type="entry name" value="SAM"/>
</dbReference>
<dbReference type="Proteomes" id="UP001140949">
    <property type="component" value="Unassembled WGS sequence"/>
</dbReference>
<sequence length="194" mass="21827">MDWYSWLSRSGLDPSLVYDYSLLLASNELDEEDIAHFDHEFLKSMGISVAKHRLEILKLAKKHRAGRRTIAPPRPVARLFSTIVRTKKSLSRYFHALFDIGCESSAIVAVPKPAAAYATTGGATRWRGAMLKRRKKGQLARLMITEGEGRGRVARPKPNSVSHSASPMVYRGGQDNKGEEEIRWDSMFQNLNPT</sequence>
<gene>
    <name evidence="3" type="ORF">M6B38_264945</name>
</gene>
<keyword evidence="4" id="KW-1185">Reference proteome</keyword>